<reference evidence="2" key="1">
    <citation type="submission" date="2017-02" db="UniProtKB">
        <authorList>
            <consortium name="WormBaseParasite"/>
        </authorList>
    </citation>
    <scope>IDENTIFICATION</scope>
</reference>
<sequence>MAAHYGILALREAAARNGMQDARRIQQPNSKRITHLVNFPAQQPPLLLSSTQDHHFAITLPLTLNDRN</sequence>
<organism evidence="1 2">
    <name type="scientific">Ascaris lumbricoides</name>
    <name type="common">Giant roundworm</name>
    <dbReference type="NCBI Taxonomy" id="6252"/>
    <lineage>
        <taxon>Eukaryota</taxon>
        <taxon>Metazoa</taxon>
        <taxon>Ecdysozoa</taxon>
        <taxon>Nematoda</taxon>
        <taxon>Chromadorea</taxon>
        <taxon>Rhabditida</taxon>
        <taxon>Spirurina</taxon>
        <taxon>Ascaridomorpha</taxon>
        <taxon>Ascaridoidea</taxon>
        <taxon>Ascarididae</taxon>
        <taxon>Ascaris</taxon>
    </lineage>
</organism>
<evidence type="ECO:0000313" key="2">
    <source>
        <dbReference type="WBParaSite" id="ALUE_0000388701-mRNA-1"/>
    </source>
</evidence>
<accession>A0A0M3HPM7</accession>
<proteinExistence type="predicted"/>
<dbReference type="WBParaSite" id="ALUE_0000388701-mRNA-1">
    <property type="protein sequence ID" value="ALUE_0000388701-mRNA-1"/>
    <property type="gene ID" value="ALUE_0000388701"/>
</dbReference>
<name>A0A0M3HPM7_ASCLU</name>
<keyword evidence="1" id="KW-1185">Reference proteome</keyword>
<evidence type="ECO:0000313" key="1">
    <source>
        <dbReference type="Proteomes" id="UP000036681"/>
    </source>
</evidence>
<dbReference type="Proteomes" id="UP000036681">
    <property type="component" value="Unplaced"/>
</dbReference>
<protein>
    <submittedName>
        <fullName evidence="2">OAR domain-containing protein</fullName>
    </submittedName>
</protein>
<dbReference type="AlphaFoldDB" id="A0A0M3HPM7"/>